<evidence type="ECO:0000313" key="2">
    <source>
        <dbReference type="EMBL" id="KZL79929.1"/>
    </source>
</evidence>
<dbReference type="EMBL" id="LFIW01002020">
    <property type="protein sequence ID" value="KZL79929.1"/>
    <property type="molecule type" value="Genomic_DNA"/>
</dbReference>
<dbReference type="AlphaFoldDB" id="A0A167AB97"/>
<evidence type="ECO:0000313" key="3">
    <source>
        <dbReference type="Proteomes" id="UP000076584"/>
    </source>
</evidence>
<keyword evidence="1" id="KW-0472">Membrane</keyword>
<keyword evidence="3" id="KW-1185">Reference proteome</keyword>
<keyword evidence="1" id="KW-0812">Transmembrane</keyword>
<reference evidence="2 3" key="1">
    <citation type="submission" date="2015-06" db="EMBL/GenBank/DDBJ databases">
        <title>Survival trade-offs in plant roots during colonization by closely related pathogenic and mutualistic fungi.</title>
        <authorList>
            <person name="Hacquard S."/>
            <person name="Kracher B."/>
            <person name="Hiruma K."/>
            <person name="Weinman A."/>
            <person name="Muench P."/>
            <person name="Garrido Oter R."/>
            <person name="Ver Loren van Themaat E."/>
            <person name="Dallerey J.-F."/>
            <person name="Damm U."/>
            <person name="Henrissat B."/>
            <person name="Lespinet O."/>
            <person name="Thon M."/>
            <person name="Kemen E."/>
            <person name="McHardy A.C."/>
            <person name="Schulze-Lefert P."/>
            <person name="O'Connell R.J."/>
        </authorList>
    </citation>
    <scope>NUCLEOTIDE SEQUENCE [LARGE SCALE GENOMIC DNA]</scope>
    <source>
        <strain evidence="2 3">MAFF 238704</strain>
    </source>
</reference>
<evidence type="ECO:0000256" key="1">
    <source>
        <dbReference type="SAM" id="Phobius"/>
    </source>
</evidence>
<comment type="caution">
    <text evidence="2">The sequence shown here is derived from an EMBL/GenBank/DDBJ whole genome shotgun (WGS) entry which is preliminary data.</text>
</comment>
<keyword evidence="1" id="KW-1133">Transmembrane helix</keyword>
<proteinExistence type="predicted"/>
<feature type="transmembrane region" description="Helical" evidence="1">
    <location>
        <begin position="58"/>
        <end position="75"/>
    </location>
</feature>
<dbReference type="Proteomes" id="UP000076584">
    <property type="component" value="Unassembled WGS sequence"/>
</dbReference>
<protein>
    <submittedName>
        <fullName evidence="2">Uncharacterized protein</fullName>
    </submittedName>
</protein>
<organism evidence="2 3">
    <name type="scientific">Colletotrichum incanum</name>
    <name type="common">Soybean anthracnose fungus</name>
    <dbReference type="NCBI Taxonomy" id="1573173"/>
    <lineage>
        <taxon>Eukaryota</taxon>
        <taxon>Fungi</taxon>
        <taxon>Dikarya</taxon>
        <taxon>Ascomycota</taxon>
        <taxon>Pezizomycotina</taxon>
        <taxon>Sordariomycetes</taxon>
        <taxon>Hypocreomycetidae</taxon>
        <taxon>Glomerellales</taxon>
        <taxon>Glomerellaceae</taxon>
        <taxon>Colletotrichum</taxon>
        <taxon>Colletotrichum spaethianum species complex</taxon>
    </lineage>
</organism>
<gene>
    <name evidence="2" type="ORF">CI238_13417</name>
</gene>
<name>A0A167AB97_COLIC</name>
<accession>A0A167AB97</accession>
<sequence>MKRIFDFGERQELSGSFGISSILLGLLLNVQKLSRKLLERLIAIRTTRCLLVLSLRPGYYLITIQGGILYTLWIVKKRLNGSQLPTYSP</sequence>